<evidence type="ECO:0000313" key="3">
    <source>
        <dbReference type="Proteomes" id="UP001595379"/>
    </source>
</evidence>
<keyword evidence="3" id="KW-1185">Reference proteome</keyword>
<proteinExistence type="predicted"/>
<dbReference type="CDD" id="cd06259">
    <property type="entry name" value="YdcF-like"/>
    <property type="match status" value="1"/>
</dbReference>
<reference evidence="3" key="1">
    <citation type="journal article" date="2019" name="Int. J. Syst. Evol. Microbiol.">
        <title>The Global Catalogue of Microorganisms (GCM) 10K type strain sequencing project: providing services to taxonomists for standard genome sequencing and annotation.</title>
        <authorList>
            <consortium name="The Broad Institute Genomics Platform"/>
            <consortium name="The Broad Institute Genome Sequencing Center for Infectious Disease"/>
            <person name="Wu L."/>
            <person name="Ma J."/>
        </authorList>
    </citation>
    <scope>NUCLEOTIDE SEQUENCE [LARGE SCALE GENOMIC DNA]</scope>
    <source>
        <strain evidence="3">KCTC 52487</strain>
    </source>
</reference>
<dbReference type="InterPro" id="IPR051599">
    <property type="entry name" value="Cell_Envelope_Assoc"/>
</dbReference>
<accession>A0ABV6ZZ60</accession>
<dbReference type="Pfam" id="PF02698">
    <property type="entry name" value="DUF218"/>
    <property type="match status" value="1"/>
</dbReference>
<dbReference type="InterPro" id="IPR003848">
    <property type="entry name" value="DUF218"/>
</dbReference>
<evidence type="ECO:0000313" key="2">
    <source>
        <dbReference type="EMBL" id="MFC2926689.1"/>
    </source>
</evidence>
<dbReference type="PANTHER" id="PTHR30336">
    <property type="entry name" value="INNER MEMBRANE PROTEIN, PROBABLE PERMEASE"/>
    <property type="match status" value="1"/>
</dbReference>
<sequence>MAARLGAFLVLGALLAGFVAFSVHIARLSPDTGASGDAIIVLTGGEGRLAVATELLERRAGSRLLISGVHPDVTPDELRAAMGASAPLFDCCVDLGREAADTTGNAIETAGWVSERGYDRVLIVTSDYHLPRSLLEMRARMPEVELVAYPVPSPRPWTDVNSARRWVLEYLKFTAVWARYSVSNPHA</sequence>
<evidence type="ECO:0000259" key="1">
    <source>
        <dbReference type="Pfam" id="PF02698"/>
    </source>
</evidence>
<organism evidence="2 3">
    <name type="scientific">Hyphobacterium vulgare</name>
    <dbReference type="NCBI Taxonomy" id="1736751"/>
    <lineage>
        <taxon>Bacteria</taxon>
        <taxon>Pseudomonadati</taxon>
        <taxon>Pseudomonadota</taxon>
        <taxon>Alphaproteobacteria</taxon>
        <taxon>Maricaulales</taxon>
        <taxon>Maricaulaceae</taxon>
        <taxon>Hyphobacterium</taxon>
    </lineage>
</organism>
<dbReference type="RefSeq" id="WP_343164678.1">
    <property type="nucleotide sequence ID" value="NZ_JBHRSV010000020.1"/>
</dbReference>
<dbReference type="Proteomes" id="UP001595379">
    <property type="component" value="Unassembled WGS sequence"/>
</dbReference>
<feature type="domain" description="DUF218" evidence="1">
    <location>
        <begin position="37"/>
        <end position="170"/>
    </location>
</feature>
<name>A0ABV6ZZ60_9PROT</name>
<dbReference type="PANTHER" id="PTHR30336:SF4">
    <property type="entry name" value="ENVELOPE BIOGENESIS FACTOR ELYC"/>
    <property type="match status" value="1"/>
</dbReference>
<protein>
    <submittedName>
        <fullName evidence="2">YdcF family protein</fullName>
    </submittedName>
</protein>
<dbReference type="EMBL" id="JBHRSV010000020">
    <property type="protein sequence ID" value="MFC2926689.1"/>
    <property type="molecule type" value="Genomic_DNA"/>
</dbReference>
<gene>
    <name evidence="2" type="ORF">ACFOOR_11280</name>
</gene>
<comment type="caution">
    <text evidence="2">The sequence shown here is derived from an EMBL/GenBank/DDBJ whole genome shotgun (WGS) entry which is preliminary data.</text>
</comment>